<dbReference type="PANTHER" id="PTHR46082:SF11">
    <property type="entry name" value="AAA+ ATPASE DOMAIN-CONTAINING PROTEIN-RELATED"/>
    <property type="match status" value="1"/>
</dbReference>
<keyword evidence="2" id="KW-1185">Reference proteome</keyword>
<dbReference type="Proteomes" id="UP001610335">
    <property type="component" value="Unassembled WGS sequence"/>
</dbReference>
<dbReference type="EMBL" id="JBFXLS010000193">
    <property type="protein sequence ID" value="KAL2812230.1"/>
    <property type="molecule type" value="Genomic_DNA"/>
</dbReference>
<dbReference type="SUPFAM" id="SSF48452">
    <property type="entry name" value="TPR-like"/>
    <property type="match status" value="1"/>
</dbReference>
<reference evidence="1 2" key="1">
    <citation type="submission" date="2024-07" db="EMBL/GenBank/DDBJ databases">
        <title>Section-level genome sequencing and comparative genomics of Aspergillus sections Usti and Cavernicolus.</title>
        <authorList>
            <consortium name="Lawrence Berkeley National Laboratory"/>
            <person name="Nybo J.L."/>
            <person name="Vesth T.C."/>
            <person name="Theobald S."/>
            <person name="Frisvad J.C."/>
            <person name="Larsen T.O."/>
            <person name="Kjaerboelling I."/>
            <person name="Rothschild-Mancinelli K."/>
            <person name="Lyhne E.K."/>
            <person name="Kogle M.E."/>
            <person name="Barry K."/>
            <person name="Clum A."/>
            <person name="Na H."/>
            <person name="Ledsgaard L."/>
            <person name="Lin J."/>
            <person name="Lipzen A."/>
            <person name="Kuo A."/>
            <person name="Riley R."/>
            <person name="Mondo S."/>
            <person name="LaButti K."/>
            <person name="Haridas S."/>
            <person name="Pangalinan J."/>
            <person name="Salamov A.A."/>
            <person name="Simmons B.A."/>
            <person name="Magnuson J.K."/>
            <person name="Chen J."/>
            <person name="Drula E."/>
            <person name="Henrissat B."/>
            <person name="Wiebenga A."/>
            <person name="Lubbers R.J."/>
            <person name="Gomes A.C."/>
            <person name="Makela M.R."/>
            <person name="Stajich J."/>
            <person name="Grigoriev I.V."/>
            <person name="Mortensen U.H."/>
            <person name="De vries R.P."/>
            <person name="Baker S.E."/>
            <person name="Andersen M.R."/>
        </authorList>
    </citation>
    <scope>NUCLEOTIDE SEQUENCE [LARGE SCALE GENOMIC DNA]</scope>
    <source>
        <strain evidence="1 2">CBS 600.67</strain>
    </source>
</reference>
<evidence type="ECO:0000313" key="2">
    <source>
        <dbReference type="Proteomes" id="UP001610335"/>
    </source>
</evidence>
<proteinExistence type="predicted"/>
<organism evidence="1 2">
    <name type="scientific">Aspergillus cavernicola</name>
    <dbReference type="NCBI Taxonomy" id="176166"/>
    <lineage>
        <taxon>Eukaryota</taxon>
        <taxon>Fungi</taxon>
        <taxon>Dikarya</taxon>
        <taxon>Ascomycota</taxon>
        <taxon>Pezizomycotina</taxon>
        <taxon>Eurotiomycetes</taxon>
        <taxon>Eurotiomycetidae</taxon>
        <taxon>Eurotiales</taxon>
        <taxon>Aspergillaceae</taxon>
        <taxon>Aspergillus</taxon>
        <taxon>Aspergillus subgen. Nidulantes</taxon>
    </lineage>
</organism>
<name>A0ABR4H9U8_9EURO</name>
<dbReference type="InterPro" id="IPR011990">
    <property type="entry name" value="TPR-like_helical_dom_sf"/>
</dbReference>
<protein>
    <submittedName>
        <fullName evidence="1">Tetratricopeptide repeat-domain-containing protein</fullName>
    </submittedName>
</protein>
<dbReference type="Pfam" id="PF13424">
    <property type="entry name" value="TPR_12"/>
    <property type="match status" value="1"/>
</dbReference>
<accession>A0ABR4H9U8</accession>
<sequence>MANLASTYWNQGQWKEAEELGIQVLETRKQVLGPEHPNTLTSMHNLAYTCKSLGNIQDALALITKCVELCNKVLGSDHPSAILSSNTLNTTNFITSSPCPTHAHSFF</sequence>
<dbReference type="Gene3D" id="1.25.40.10">
    <property type="entry name" value="Tetratricopeptide repeat domain"/>
    <property type="match status" value="1"/>
</dbReference>
<gene>
    <name evidence="1" type="ORF">BDW59DRAFT_177022</name>
</gene>
<dbReference type="InterPro" id="IPR053137">
    <property type="entry name" value="NLR-like"/>
</dbReference>
<comment type="caution">
    <text evidence="1">The sequence shown here is derived from an EMBL/GenBank/DDBJ whole genome shotgun (WGS) entry which is preliminary data.</text>
</comment>
<evidence type="ECO:0000313" key="1">
    <source>
        <dbReference type="EMBL" id="KAL2812230.1"/>
    </source>
</evidence>
<dbReference type="PANTHER" id="PTHR46082">
    <property type="entry name" value="ATP/GTP-BINDING PROTEIN-RELATED"/>
    <property type="match status" value="1"/>
</dbReference>